<dbReference type="PANTHER" id="PTHR22991">
    <property type="entry name" value="PROTEIN CBG13490"/>
    <property type="match status" value="1"/>
</dbReference>
<dbReference type="CDD" id="cd00037">
    <property type="entry name" value="CLECT"/>
    <property type="match status" value="1"/>
</dbReference>
<dbReference type="InterPro" id="IPR016187">
    <property type="entry name" value="CTDL_fold"/>
</dbReference>
<name>A0AAN5C853_9BILA</name>
<feature type="domain" description="C-type lectin" evidence="2">
    <location>
        <begin position="6"/>
        <end position="85"/>
    </location>
</feature>
<evidence type="ECO:0000313" key="3">
    <source>
        <dbReference type="EMBL" id="GMR41133.1"/>
    </source>
</evidence>
<dbReference type="Gene3D" id="3.10.100.10">
    <property type="entry name" value="Mannose-Binding Protein A, subunit A"/>
    <property type="match status" value="1"/>
</dbReference>
<dbReference type="Pfam" id="PF00059">
    <property type="entry name" value="Lectin_C"/>
    <property type="match status" value="1"/>
</dbReference>
<dbReference type="PANTHER" id="PTHR22991:SF40">
    <property type="entry name" value="PROTEIN CBG13490"/>
    <property type="match status" value="1"/>
</dbReference>
<evidence type="ECO:0000256" key="1">
    <source>
        <dbReference type="ARBA" id="ARBA00023157"/>
    </source>
</evidence>
<dbReference type="SUPFAM" id="SSF56436">
    <property type="entry name" value="C-type lectin-like"/>
    <property type="match status" value="1"/>
</dbReference>
<proteinExistence type="predicted"/>
<accession>A0AAN5C853</accession>
<dbReference type="InterPro" id="IPR050976">
    <property type="entry name" value="Snaclec"/>
</dbReference>
<dbReference type="PROSITE" id="PS50041">
    <property type="entry name" value="C_TYPE_LECTIN_2"/>
    <property type="match status" value="1"/>
</dbReference>
<dbReference type="InterPro" id="IPR016186">
    <property type="entry name" value="C-type_lectin-like/link_sf"/>
</dbReference>
<reference evidence="4" key="1">
    <citation type="submission" date="2022-10" db="EMBL/GenBank/DDBJ databases">
        <title>Genome assembly of Pristionchus species.</title>
        <authorList>
            <person name="Yoshida K."/>
            <person name="Sommer R.J."/>
        </authorList>
    </citation>
    <scope>NUCLEOTIDE SEQUENCE [LARGE SCALE GENOMIC DNA]</scope>
    <source>
        <strain evidence="4">RS5460</strain>
    </source>
</reference>
<keyword evidence="1" id="KW-1015">Disulfide bond</keyword>
<sequence length="105" mass="11908">MEQGKSDDTCYLINTKPDTQSQAESDCQNQRAYLPIIHDQSFNDFMKRTALGYGLTDGIFIGLKFENESYVWADGSKLDRNWRAGASLGWVDTPTIKQSSEKIHI</sequence>
<evidence type="ECO:0000313" key="4">
    <source>
        <dbReference type="Proteomes" id="UP001328107"/>
    </source>
</evidence>
<dbReference type="Proteomes" id="UP001328107">
    <property type="component" value="Unassembled WGS sequence"/>
</dbReference>
<gene>
    <name evidence="3" type="ORF">PMAYCL1PPCAC_11328</name>
</gene>
<dbReference type="EMBL" id="BTRK01000003">
    <property type="protein sequence ID" value="GMR41133.1"/>
    <property type="molecule type" value="Genomic_DNA"/>
</dbReference>
<organism evidence="3 4">
    <name type="scientific">Pristionchus mayeri</name>
    <dbReference type="NCBI Taxonomy" id="1317129"/>
    <lineage>
        <taxon>Eukaryota</taxon>
        <taxon>Metazoa</taxon>
        <taxon>Ecdysozoa</taxon>
        <taxon>Nematoda</taxon>
        <taxon>Chromadorea</taxon>
        <taxon>Rhabditida</taxon>
        <taxon>Rhabditina</taxon>
        <taxon>Diplogasteromorpha</taxon>
        <taxon>Diplogasteroidea</taxon>
        <taxon>Neodiplogasteridae</taxon>
        <taxon>Pristionchus</taxon>
    </lineage>
</organism>
<protein>
    <recommendedName>
        <fullName evidence="2">C-type lectin domain-containing protein</fullName>
    </recommendedName>
</protein>
<feature type="non-terminal residue" evidence="3">
    <location>
        <position position="105"/>
    </location>
</feature>
<evidence type="ECO:0000259" key="2">
    <source>
        <dbReference type="PROSITE" id="PS50041"/>
    </source>
</evidence>
<dbReference type="InterPro" id="IPR001304">
    <property type="entry name" value="C-type_lectin-like"/>
</dbReference>
<dbReference type="AlphaFoldDB" id="A0AAN5C853"/>
<keyword evidence="4" id="KW-1185">Reference proteome</keyword>
<comment type="caution">
    <text evidence="3">The sequence shown here is derived from an EMBL/GenBank/DDBJ whole genome shotgun (WGS) entry which is preliminary data.</text>
</comment>